<dbReference type="CDD" id="cd10527">
    <property type="entry name" value="SET_LSMT"/>
    <property type="match status" value="1"/>
</dbReference>
<organism evidence="2 3">
    <name type="scientific">Klebsormidium nitens</name>
    <name type="common">Green alga</name>
    <name type="synonym">Ulothrix nitens</name>
    <dbReference type="NCBI Taxonomy" id="105231"/>
    <lineage>
        <taxon>Eukaryota</taxon>
        <taxon>Viridiplantae</taxon>
        <taxon>Streptophyta</taxon>
        <taxon>Klebsormidiophyceae</taxon>
        <taxon>Klebsormidiales</taxon>
        <taxon>Klebsormidiaceae</taxon>
        <taxon>Klebsormidium</taxon>
    </lineage>
</organism>
<dbReference type="InterPro" id="IPR046341">
    <property type="entry name" value="SET_dom_sf"/>
</dbReference>
<feature type="compositionally biased region" description="Basic and acidic residues" evidence="1">
    <location>
        <begin position="289"/>
        <end position="304"/>
    </location>
</feature>
<feature type="compositionally biased region" description="Acidic residues" evidence="1">
    <location>
        <begin position="209"/>
        <end position="229"/>
    </location>
</feature>
<dbReference type="Proteomes" id="UP000054558">
    <property type="component" value="Unassembled WGS sequence"/>
</dbReference>
<dbReference type="OrthoDB" id="441812at2759"/>
<dbReference type="SUPFAM" id="SSF82199">
    <property type="entry name" value="SET domain"/>
    <property type="match status" value="2"/>
</dbReference>
<sequence>MRSLRPFLRWMSDHGIVWADGIHFRADGSGRWGVYAGRDMEEGEPIVRIPKESCLTASNTGAAAQIEAACLGGGLALAVAVMYERSRGASSPWHAYLAVLPRQEDVPIAWGAQQVHHLLCGTELHQTVLEDLRLIRQDWLDCIAPLSEEDPATFPPAHFTLADYLAAKTLISSRAFAIDRHHTMGMLPFADMLNHKTAAEDVHLMIGDGDGDSDDESSLDSDEEAEGEDDVRQQGDSGGTQRAHEMAEDGETTEESRRKGSGRSKRREPETVGPPGQENGGRGPKRRKGSGEGRPGKGDTERSNMDNGSPEVGHRVGVGEPAAVVEDSGTRQAGEEGEKRTQENGTDEKKGRNAGQTDGGTGRGQAGAHEDMGGEAVGESASDELEMVLLHDLQVGREVFNTYGRLSSGALLYRYGFTEHANPFDLVNLDAYKVAAAAAAAPGCTARQVRSRWALWRAALGSSLTTQAWQYFEIGCGGQPEAELLLLLYVIHAPEAAAAALGHHPGLPACAGDVHQVAALLGYGHPDPTAGDRDKSRQRPAQTSEGRKTKVRTSRARHLEVEEARTGGDVRDGGEQAGCKKWCPEEDPVQDWLLTSEVVRSLLRALDAREEAYRAGPLAHDEALWAVMDGGAQPRAYHALALRIAERQVLQRCRETLRARLTRNER</sequence>
<dbReference type="Gene3D" id="3.90.1410.10">
    <property type="entry name" value="set domain protein methyltransferase, domain 1"/>
    <property type="match status" value="2"/>
</dbReference>
<protein>
    <submittedName>
        <fullName evidence="2">Uncharacterized protein</fullName>
    </submittedName>
</protein>
<accession>A0A1Y1IJW0</accession>
<feature type="region of interest" description="Disordered" evidence="1">
    <location>
        <begin position="522"/>
        <end position="560"/>
    </location>
</feature>
<evidence type="ECO:0000313" key="3">
    <source>
        <dbReference type="Proteomes" id="UP000054558"/>
    </source>
</evidence>
<dbReference type="AlphaFoldDB" id="A0A1Y1IJW0"/>
<name>A0A1Y1IJW0_KLENI</name>
<evidence type="ECO:0000256" key="1">
    <source>
        <dbReference type="SAM" id="MobiDB-lite"/>
    </source>
</evidence>
<feature type="compositionally biased region" description="Basic and acidic residues" evidence="1">
    <location>
        <begin position="333"/>
        <end position="351"/>
    </location>
</feature>
<dbReference type="STRING" id="105231.A0A1Y1IJW0"/>
<dbReference type="InterPro" id="IPR050600">
    <property type="entry name" value="SETD3_SETD6_MTase"/>
</dbReference>
<dbReference type="GO" id="GO:0005634">
    <property type="term" value="C:nucleus"/>
    <property type="evidence" value="ECO:0000318"/>
    <property type="project" value="GO_Central"/>
</dbReference>
<dbReference type="PANTHER" id="PTHR13271">
    <property type="entry name" value="UNCHARACTERIZED PUTATIVE METHYLTRANSFERASE"/>
    <property type="match status" value="1"/>
</dbReference>
<keyword evidence="3" id="KW-1185">Reference proteome</keyword>
<dbReference type="OMA" id="IATIPKQ"/>
<evidence type="ECO:0000313" key="2">
    <source>
        <dbReference type="EMBL" id="GAQ91145.1"/>
    </source>
</evidence>
<gene>
    <name evidence="2" type="ORF">KFL_007340050</name>
</gene>
<dbReference type="PANTHER" id="PTHR13271:SF34">
    <property type="entry name" value="N-LYSINE METHYLTRANSFERASE SETD6"/>
    <property type="match status" value="1"/>
</dbReference>
<feature type="region of interest" description="Disordered" evidence="1">
    <location>
        <begin position="205"/>
        <end position="379"/>
    </location>
</feature>
<proteinExistence type="predicted"/>
<dbReference type="EMBL" id="DF237683">
    <property type="protein sequence ID" value="GAQ91145.1"/>
    <property type="molecule type" value="Genomic_DNA"/>
</dbReference>
<reference evidence="2 3" key="1">
    <citation type="journal article" date="2014" name="Nat. Commun.">
        <title>Klebsormidium flaccidum genome reveals primary factors for plant terrestrial adaptation.</title>
        <authorList>
            <person name="Hori K."/>
            <person name="Maruyama F."/>
            <person name="Fujisawa T."/>
            <person name="Togashi T."/>
            <person name="Yamamoto N."/>
            <person name="Seo M."/>
            <person name="Sato S."/>
            <person name="Yamada T."/>
            <person name="Mori H."/>
            <person name="Tajima N."/>
            <person name="Moriyama T."/>
            <person name="Ikeuchi M."/>
            <person name="Watanabe M."/>
            <person name="Wada H."/>
            <person name="Kobayashi K."/>
            <person name="Saito M."/>
            <person name="Masuda T."/>
            <person name="Sasaki-Sekimoto Y."/>
            <person name="Mashiguchi K."/>
            <person name="Awai K."/>
            <person name="Shimojima M."/>
            <person name="Masuda S."/>
            <person name="Iwai M."/>
            <person name="Nobusawa T."/>
            <person name="Narise T."/>
            <person name="Kondo S."/>
            <person name="Saito H."/>
            <person name="Sato R."/>
            <person name="Murakawa M."/>
            <person name="Ihara Y."/>
            <person name="Oshima-Yamada Y."/>
            <person name="Ohtaka K."/>
            <person name="Satoh M."/>
            <person name="Sonobe K."/>
            <person name="Ishii M."/>
            <person name="Ohtani R."/>
            <person name="Kanamori-Sato M."/>
            <person name="Honoki R."/>
            <person name="Miyazaki D."/>
            <person name="Mochizuki H."/>
            <person name="Umetsu J."/>
            <person name="Higashi K."/>
            <person name="Shibata D."/>
            <person name="Kamiya Y."/>
            <person name="Sato N."/>
            <person name="Nakamura Y."/>
            <person name="Tabata S."/>
            <person name="Ida S."/>
            <person name="Kurokawa K."/>
            <person name="Ohta H."/>
        </authorList>
    </citation>
    <scope>NUCLEOTIDE SEQUENCE [LARGE SCALE GENOMIC DNA]</scope>
    <source>
        <strain evidence="2 3">NIES-2285</strain>
    </source>
</reference>
<dbReference type="GO" id="GO:0016279">
    <property type="term" value="F:protein-lysine N-methyltransferase activity"/>
    <property type="evidence" value="ECO:0000318"/>
    <property type="project" value="GO_Central"/>
</dbReference>